<dbReference type="PANTHER" id="PTHR33337">
    <property type="entry name" value="GFA DOMAIN-CONTAINING PROTEIN"/>
    <property type="match status" value="1"/>
</dbReference>
<evidence type="ECO:0000313" key="6">
    <source>
        <dbReference type="EMBL" id="SMF14184.1"/>
    </source>
</evidence>
<organism evidence="6 7">
    <name type="scientific">Tistlia consotensis USBA 355</name>
    <dbReference type="NCBI Taxonomy" id="560819"/>
    <lineage>
        <taxon>Bacteria</taxon>
        <taxon>Pseudomonadati</taxon>
        <taxon>Pseudomonadota</taxon>
        <taxon>Alphaproteobacteria</taxon>
        <taxon>Rhodospirillales</taxon>
        <taxon>Rhodovibrionaceae</taxon>
        <taxon>Tistlia</taxon>
    </lineage>
</organism>
<dbReference type="GO" id="GO:0016846">
    <property type="term" value="F:carbon-sulfur lyase activity"/>
    <property type="evidence" value="ECO:0007669"/>
    <property type="project" value="InterPro"/>
</dbReference>
<name>A0A1Y6BPS0_9PROT</name>
<dbReference type="Proteomes" id="UP000192917">
    <property type="component" value="Unassembled WGS sequence"/>
</dbReference>
<evidence type="ECO:0000313" key="7">
    <source>
        <dbReference type="Proteomes" id="UP000192917"/>
    </source>
</evidence>
<dbReference type="Pfam" id="PF04828">
    <property type="entry name" value="GFA"/>
    <property type="match status" value="1"/>
</dbReference>
<keyword evidence="7" id="KW-1185">Reference proteome</keyword>
<protein>
    <submittedName>
        <fullName evidence="6">Uncharacterized conserved protein</fullName>
    </submittedName>
</protein>
<evidence type="ECO:0000256" key="4">
    <source>
        <dbReference type="ARBA" id="ARBA00023239"/>
    </source>
</evidence>
<dbReference type="InterPro" id="IPR006913">
    <property type="entry name" value="CENP-V/GFA"/>
</dbReference>
<keyword evidence="3" id="KW-0862">Zinc</keyword>
<evidence type="ECO:0000256" key="3">
    <source>
        <dbReference type="ARBA" id="ARBA00022833"/>
    </source>
</evidence>
<gene>
    <name evidence="6" type="ORF">SAMN05428998_105244</name>
</gene>
<accession>A0A1Y6BPS0</accession>
<dbReference type="Gene3D" id="3.90.1590.10">
    <property type="entry name" value="glutathione-dependent formaldehyde- activating enzyme (gfa)"/>
    <property type="match status" value="1"/>
</dbReference>
<dbReference type="GO" id="GO:0046872">
    <property type="term" value="F:metal ion binding"/>
    <property type="evidence" value="ECO:0007669"/>
    <property type="project" value="UniProtKB-KW"/>
</dbReference>
<dbReference type="SUPFAM" id="SSF51316">
    <property type="entry name" value="Mss4-like"/>
    <property type="match status" value="1"/>
</dbReference>
<dbReference type="AlphaFoldDB" id="A0A1Y6BPS0"/>
<dbReference type="STRING" id="560819.SAMN05428998_105244"/>
<reference evidence="6 7" key="1">
    <citation type="submission" date="2017-04" db="EMBL/GenBank/DDBJ databases">
        <authorList>
            <person name="Afonso C.L."/>
            <person name="Miller P.J."/>
            <person name="Scott M.A."/>
            <person name="Spackman E."/>
            <person name="Goraichik I."/>
            <person name="Dimitrov K.M."/>
            <person name="Suarez D.L."/>
            <person name="Swayne D.E."/>
        </authorList>
    </citation>
    <scope>NUCLEOTIDE SEQUENCE [LARGE SCALE GENOMIC DNA]</scope>
    <source>
        <strain evidence="6 7">USBA 355</strain>
    </source>
</reference>
<sequence>MTGKRSMTEKRGRCLCGAVTFRYEGPENWRAFCHCESCRRQTSSPVTAFVGVPRTAAEVVGETLAAYESSPGVRRSFCSRCGSPIAYESDRWPDEIHFYTAALEDPEQAPPEYHVHFAEHLSWLKIDDGLERHPRSGQ</sequence>
<proteinExistence type="inferred from homology"/>
<evidence type="ECO:0000256" key="2">
    <source>
        <dbReference type="ARBA" id="ARBA00022723"/>
    </source>
</evidence>
<feature type="domain" description="CENP-V/GFA" evidence="5">
    <location>
        <begin position="10"/>
        <end position="114"/>
    </location>
</feature>
<evidence type="ECO:0000259" key="5">
    <source>
        <dbReference type="PROSITE" id="PS51891"/>
    </source>
</evidence>
<keyword evidence="2" id="KW-0479">Metal-binding</keyword>
<dbReference type="InterPro" id="IPR011057">
    <property type="entry name" value="Mss4-like_sf"/>
</dbReference>
<evidence type="ECO:0000256" key="1">
    <source>
        <dbReference type="ARBA" id="ARBA00005495"/>
    </source>
</evidence>
<dbReference type="PANTHER" id="PTHR33337:SF40">
    <property type="entry name" value="CENP-V_GFA DOMAIN-CONTAINING PROTEIN-RELATED"/>
    <property type="match status" value="1"/>
</dbReference>
<keyword evidence="4" id="KW-0456">Lyase</keyword>
<dbReference type="EMBL" id="FWZX01000005">
    <property type="protein sequence ID" value="SMF14184.1"/>
    <property type="molecule type" value="Genomic_DNA"/>
</dbReference>
<comment type="similarity">
    <text evidence="1">Belongs to the Gfa family.</text>
</comment>
<dbReference type="PROSITE" id="PS51891">
    <property type="entry name" value="CENP_V_GFA"/>
    <property type="match status" value="1"/>
</dbReference>